<keyword evidence="2 3" id="KW-0802">TPR repeat</keyword>
<reference evidence="4 5" key="1">
    <citation type="submission" date="2019-07" db="EMBL/GenBank/DDBJ databases">
        <title>Whole genome shotgun sequence of Acetobacter nitrogenifigens NBRC 105050.</title>
        <authorList>
            <person name="Hosoyama A."/>
            <person name="Uohara A."/>
            <person name="Ohji S."/>
            <person name="Ichikawa N."/>
        </authorList>
    </citation>
    <scope>NUCLEOTIDE SEQUENCE [LARGE SCALE GENOMIC DNA]</scope>
    <source>
        <strain evidence="4 5">NBRC 105050</strain>
    </source>
</reference>
<dbReference type="SMART" id="SM00028">
    <property type="entry name" value="TPR"/>
    <property type="match status" value="2"/>
</dbReference>
<protein>
    <submittedName>
        <fullName evidence="4">Uncharacterized protein</fullName>
    </submittedName>
</protein>
<dbReference type="InterPro" id="IPR051685">
    <property type="entry name" value="Ycf3/AcsC/BcsC/TPR_MFPF"/>
</dbReference>
<evidence type="ECO:0000256" key="1">
    <source>
        <dbReference type="ARBA" id="ARBA00022737"/>
    </source>
</evidence>
<feature type="repeat" description="TPR" evidence="3">
    <location>
        <begin position="137"/>
        <end position="170"/>
    </location>
</feature>
<dbReference type="SUPFAM" id="SSF48452">
    <property type="entry name" value="TPR-like"/>
    <property type="match status" value="1"/>
</dbReference>
<keyword evidence="1" id="KW-0677">Repeat</keyword>
<dbReference type="PROSITE" id="PS50005">
    <property type="entry name" value="TPR"/>
    <property type="match status" value="2"/>
</dbReference>
<dbReference type="AlphaFoldDB" id="A0A511XDM3"/>
<comment type="caution">
    <text evidence="4">The sequence shown here is derived from an EMBL/GenBank/DDBJ whole genome shotgun (WGS) entry which is preliminary data.</text>
</comment>
<dbReference type="Proteomes" id="UP000321635">
    <property type="component" value="Unassembled WGS sequence"/>
</dbReference>
<dbReference type="Pfam" id="PF14559">
    <property type="entry name" value="TPR_19"/>
    <property type="match status" value="1"/>
</dbReference>
<gene>
    <name evidence="4" type="ORF">ANI02nite_29380</name>
</gene>
<name>A0A511XDM3_9PROT</name>
<dbReference type="PROSITE" id="PS50293">
    <property type="entry name" value="TPR_REGION"/>
    <property type="match status" value="1"/>
</dbReference>
<evidence type="ECO:0000256" key="3">
    <source>
        <dbReference type="PROSITE-ProRule" id="PRU00339"/>
    </source>
</evidence>
<accession>A0A511XDM3</accession>
<evidence type="ECO:0000313" key="4">
    <source>
        <dbReference type="EMBL" id="GEN61054.1"/>
    </source>
</evidence>
<organism evidence="4 5">
    <name type="scientific">Acetobacter nitrogenifigens DSM 23921 = NBRC 105050</name>
    <dbReference type="NCBI Taxonomy" id="1120919"/>
    <lineage>
        <taxon>Bacteria</taxon>
        <taxon>Pseudomonadati</taxon>
        <taxon>Pseudomonadota</taxon>
        <taxon>Alphaproteobacteria</taxon>
        <taxon>Acetobacterales</taxon>
        <taxon>Acetobacteraceae</taxon>
        <taxon>Acetobacter</taxon>
    </lineage>
</organism>
<proteinExistence type="predicted"/>
<evidence type="ECO:0000313" key="5">
    <source>
        <dbReference type="Proteomes" id="UP000321635"/>
    </source>
</evidence>
<dbReference type="RefSeq" id="WP_161628407.1">
    <property type="nucleotide sequence ID" value="NZ_AUBI01000037.1"/>
</dbReference>
<dbReference type="PANTHER" id="PTHR44943">
    <property type="entry name" value="CELLULOSE SYNTHASE OPERON PROTEIN C"/>
    <property type="match status" value="1"/>
</dbReference>
<sequence length="265" mass="29873">MNEENFSCSRHIVISSLFLCSLLLCGCQSGIRGDDVSHEISVAEVEAGGGNVDDAIFKLRKLYEKYPKNIEILLQLASVHEGAGRYEAAVQLYKNAIKLEPNSRIAQICLGKIYMKSENDKAVEMFKNLYQRYGENFDILNDYGVSLDEVGRYSEAQAIYRRAMEVDPAQVSAPVNFSLSLALSGKFKMAIDFIEPYAETSEVSSRARQNFAMILVGDGQRQRAMRVLEKIFSEKDAVRELDEMSKFWEHFSGGDKTIYDSMLHG</sequence>
<dbReference type="Pfam" id="PF13181">
    <property type="entry name" value="TPR_8"/>
    <property type="match status" value="1"/>
</dbReference>
<keyword evidence="5" id="KW-1185">Reference proteome</keyword>
<feature type="repeat" description="TPR" evidence="3">
    <location>
        <begin position="70"/>
        <end position="103"/>
    </location>
</feature>
<dbReference type="STRING" id="1120919.GCA_000429165_03788"/>
<dbReference type="Gene3D" id="1.25.40.10">
    <property type="entry name" value="Tetratricopeptide repeat domain"/>
    <property type="match status" value="2"/>
</dbReference>
<evidence type="ECO:0000256" key="2">
    <source>
        <dbReference type="ARBA" id="ARBA00022803"/>
    </source>
</evidence>
<dbReference type="InterPro" id="IPR019734">
    <property type="entry name" value="TPR_rpt"/>
</dbReference>
<dbReference type="InterPro" id="IPR011990">
    <property type="entry name" value="TPR-like_helical_dom_sf"/>
</dbReference>
<dbReference type="PANTHER" id="PTHR44943:SF8">
    <property type="entry name" value="TPR REPEAT-CONTAINING PROTEIN MJ0263"/>
    <property type="match status" value="1"/>
</dbReference>
<dbReference type="EMBL" id="BJYF01000024">
    <property type="protein sequence ID" value="GEN61054.1"/>
    <property type="molecule type" value="Genomic_DNA"/>
</dbReference>